<dbReference type="InterPro" id="IPR004891">
    <property type="entry name" value="Mercury-R_MerC"/>
</dbReference>
<gene>
    <name evidence="2" type="ORF">MNBD_GAMMA09-3522</name>
</gene>
<feature type="transmembrane region" description="Helical" evidence="1">
    <location>
        <begin position="82"/>
        <end position="100"/>
    </location>
</feature>
<name>A0A3B0YIT2_9ZZZZ</name>
<feature type="transmembrane region" description="Helical" evidence="1">
    <location>
        <begin position="20"/>
        <end position="45"/>
    </location>
</feature>
<dbReference type="NCBIfam" id="NF033784">
    <property type="entry name" value="transport_merC"/>
    <property type="match status" value="1"/>
</dbReference>
<dbReference type="GO" id="GO:0016020">
    <property type="term" value="C:membrane"/>
    <property type="evidence" value="ECO:0007669"/>
    <property type="project" value="InterPro"/>
</dbReference>
<organism evidence="2">
    <name type="scientific">hydrothermal vent metagenome</name>
    <dbReference type="NCBI Taxonomy" id="652676"/>
    <lineage>
        <taxon>unclassified sequences</taxon>
        <taxon>metagenomes</taxon>
        <taxon>ecological metagenomes</taxon>
    </lineage>
</organism>
<feature type="transmembrane region" description="Helical" evidence="1">
    <location>
        <begin position="51"/>
        <end position="70"/>
    </location>
</feature>
<sequence length="149" mass="15960">MNPLNLLTRTGDKVGSVGAIISAMGCAMCFPAIASLGGAVGMGFLSQWEGAFINTLLPVFALLTLLLNALGYLSHLQMKRSIAGMIGPVLLLLSLYPWFQYGWSTYVTYSALALMVVVSIADLIYPANHRCNGPDGIAKFEPAHKRPTI</sequence>
<dbReference type="GO" id="GO:0015097">
    <property type="term" value="F:mercury ion transmembrane transporter activity"/>
    <property type="evidence" value="ECO:0007669"/>
    <property type="project" value="InterPro"/>
</dbReference>
<keyword evidence="1" id="KW-1133">Transmembrane helix</keyword>
<protein>
    <submittedName>
        <fullName evidence="2">Mercuric transport protein, MerC</fullName>
    </submittedName>
</protein>
<dbReference type="Pfam" id="PF03203">
    <property type="entry name" value="MerC"/>
    <property type="match status" value="1"/>
</dbReference>
<reference evidence="2" key="1">
    <citation type="submission" date="2018-06" db="EMBL/GenBank/DDBJ databases">
        <authorList>
            <person name="Zhirakovskaya E."/>
        </authorList>
    </citation>
    <scope>NUCLEOTIDE SEQUENCE</scope>
</reference>
<evidence type="ECO:0000256" key="1">
    <source>
        <dbReference type="SAM" id="Phobius"/>
    </source>
</evidence>
<keyword evidence="1" id="KW-0472">Membrane</keyword>
<evidence type="ECO:0000313" key="2">
    <source>
        <dbReference type="EMBL" id="VAW68754.1"/>
    </source>
</evidence>
<accession>A0A3B0YIT2</accession>
<feature type="transmembrane region" description="Helical" evidence="1">
    <location>
        <begin position="106"/>
        <end position="125"/>
    </location>
</feature>
<dbReference type="NCBIfam" id="NF010318">
    <property type="entry name" value="PRK13755.1"/>
    <property type="match status" value="1"/>
</dbReference>
<dbReference type="EMBL" id="UOFI01000137">
    <property type="protein sequence ID" value="VAW68754.1"/>
    <property type="molecule type" value="Genomic_DNA"/>
</dbReference>
<keyword evidence="1" id="KW-0812">Transmembrane</keyword>
<proteinExistence type="predicted"/>
<dbReference type="AlphaFoldDB" id="A0A3B0YIT2"/>